<dbReference type="InterPro" id="IPR043504">
    <property type="entry name" value="Peptidase_S1_PA_chymotrypsin"/>
</dbReference>
<proteinExistence type="predicted"/>
<organism evidence="2">
    <name type="scientific">Caldithrix abyssi</name>
    <dbReference type="NCBI Taxonomy" id="187145"/>
    <lineage>
        <taxon>Bacteria</taxon>
        <taxon>Pseudomonadati</taxon>
        <taxon>Calditrichota</taxon>
        <taxon>Calditrichia</taxon>
        <taxon>Calditrichales</taxon>
        <taxon>Calditrichaceae</taxon>
        <taxon>Caldithrix</taxon>
    </lineage>
</organism>
<keyword evidence="2" id="KW-0378">Hydrolase</keyword>
<sequence>MKKKYAMLILLLSLAMGCTQKKVVKLNQVADGKYDSEFPAAPVSKAINRAVQSVFLVNSLHFYRGYDFDFDEKITIDDVKSGRFPGREDTPIIYERPSAGSATLIYNRNGKMAFLTCAHTVNADDTLITYYKIGENKTEYISTMLILVKQQINLVSVPGKEDVEILAVDKKKDIAVIGKQVSPDKAKGYFVFPYPVGNAKELDWGTLVYVIGYPYGKKMVSQALVSSPNYDWDHSFLIDATLYRGVSGAVVMALRDGPPHFELVGIARALSAEALYYLTPEDSYKKKALPVRREYEGKLYVEPHLKVAYGLTFTVSSEAIRDFFERNKDVFEDKGYFFDSEYFRSGNSHKPGF</sequence>
<dbReference type="GO" id="GO:0008233">
    <property type="term" value="F:peptidase activity"/>
    <property type="evidence" value="ECO:0007669"/>
    <property type="project" value="UniProtKB-KW"/>
</dbReference>
<dbReference type="Gene3D" id="2.40.10.10">
    <property type="entry name" value="Trypsin-like serine proteases"/>
    <property type="match status" value="2"/>
</dbReference>
<evidence type="ECO:0000313" key="2">
    <source>
        <dbReference type="EMBL" id="HGY54610.1"/>
    </source>
</evidence>
<reference evidence="2" key="1">
    <citation type="journal article" date="2020" name="mSystems">
        <title>Genome- and Community-Level Interaction Insights into Carbon Utilization and Element Cycling Functions of Hydrothermarchaeota in Hydrothermal Sediment.</title>
        <authorList>
            <person name="Zhou Z."/>
            <person name="Liu Y."/>
            <person name="Xu W."/>
            <person name="Pan J."/>
            <person name="Luo Z.H."/>
            <person name="Li M."/>
        </authorList>
    </citation>
    <scope>NUCLEOTIDE SEQUENCE [LARGE SCALE GENOMIC DNA]</scope>
    <source>
        <strain evidence="2">HyVt-577</strain>
    </source>
</reference>
<evidence type="ECO:0000256" key="1">
    <source>
        <dbReference type="SAM" id="SignalP"/>
    </source>
</evidence>
<keyword evidence="2" id="KW-0645">Protease</keyword>
<protein>
    <submittedName>
        <fullName evidence="2">Serine protease</fullName>
    </submittedName>
</protein>
<dbReference type="GO" id="GO:0006508">
    <property type="term" value="P:proteolysis"/>
    <property type="evidence" value="ECO:0007669"/>
    <property type="project" value="UniProtKB-KW"/>
</dbReference>
<dbReference type="AlphaFoldDB" id="A0A7V4TY95"/>
<gene>
    <name evidence="2" type="ORF">ENK44_02800</name>
</gene>
<comment type="caution">
    <text evidence="2">The sequence shown here is derived from an EMBL/GenBank/DDBJ whole genome shotgun (WGS) entry which is preliminary data.</text>
</comment>
<dbReference type="SUPFAM" id="SSF50494">
    <property type="entry name" value="Trypsin-like serine proteases"/>
    <property type="match status" value="1"/>
</dbReference>
<dbReference type="EMBL" id="DRQG01000023">
    <property type="protein sequence ID" value="HGY54610.1"/>
    <property type="molecule type" value="Genomic_DNA"/>
</dbReference>
<accession>A0A7V4TY95</accession>
<keyword evidence="1" id="KW-0732">Signal</keyword>
<name>A0A7V4TY95_CALAY</name>
<feature type="signal peptide" evidence="1">
    <location>
        <begin position="1"/>
        <end position="21"/>
    </location>
</feature>
<dbReference type="Pfam" id="PF13365">
    <property type="entry name" value="Trypsin_2"/>
    <property type="match status" value="1"/>
</dbReference>
<dbReference type="Proteomes" id="UP000885779">
    <property type="component" value="Unassembled WGS sequence"/>
</dbReference>
<feature type="chain" id="PRO_5031187361" evidence="1">
    <location>
        <begin position="22"/>
        <end position="353"/>
    </location>
</feature>
<dbReference type="InterPro" id="IPR009003">
    <property type="entry name" value="Peptidase_S1_PA"/>
</dbReference>
<dbReference type="PROSITE" id="PS51257">
    <property type="entry name" value="PROKAR_LIPOPROTEIN"/>
    <property type="match status" value="1"/>
</dbReference>